<feature type="transmembrane region" description="Helical" evidence="8">
    <location>
        <begin position="308"/>
        <end position="330"/>
    </location>
</feature>
<proteinExistence type="inferred from homology"/>
<dbReference type="GO" id="GO:0006813">
    <property type="term" value="P:potassium ion transport"/>
    <property type="evidence" value="ECO:0007669"/>
    <property type="project" value="InterPro"/>
</dbReference>
<keyword evidence="12" id="KW-1185">Reference proteome</keyword>
<feature type="transmembrane region" description="Helical" evidence="8">
    <location>
        <begin position="337"/>
        <end position="356"/>
    </location>
</feature>
<dbReference type="SUPFAM" id="SSF51735">
    <property type="entry name" value="NAD(P)-binding Rossmann-fold domains"/>
    <property type="match status" value="1"/>
</dbReference>
<sequence>MSSSLPLLTSLVTGFGLALPFGYLAERFLRTPALVGYILAGVSAGLIPGLPAVDESLLEQTAEIGVMLLMFGVGLHFSVRDLVSVKGVALPGAVAQMALATLLGTLFGHFVWGWNFGSAVLFGLTLSCASTVVVTKALEIRGLTYQMNGQVAVGWLVVQDLVTVFIMVCLPPFAQVVLGEGNVSGAAIVGDLAKTLAGVVLFVVLMMVAGKKALPWVLKLVAATGSRELFTLAVVLIAIGIAYGATAIFEVSYALGAFFAGMVMQESRYAHRGAKNSLPLQDAFAVLFFVSVGMMLDWRIFIDRPVDVLFVAALILLGTTSVSFGLVLLLRWPLDTALTLAACVAQIGEFSFILAAQGINLGLADKGLMSLVVAASIVTIAVNPVFFAMIPKVRNRLVLRFPWAKKAAVRQPPHQELPKDAGKDFRKGQIIVVGWNEGVRQVLEGLRAADRRIILVVPPSAPLNQLEAQGFGVISGDATDPMILVEAHVTSASVMLLALQDEIRMKRVFDVARELNNRLKIVVRLRNHSSIALFPADAQTVVVDEELVVSVALASNVVAASKGRVPDGTEDEDEAGEAALAARRLFEDEYRRAVARIREGSPTEKPVVPNTPEAEAALARIRADEAAREAKKAAQEGGGAPSPATGGLETASPKAEELVEVQEEGEGIELPKPDADGRGRPGLGGLKDLWGRWTKR</sequence>
<evidence type="ECO:0000256" key="5">
    <source>
        <dbReference type="ARBA" id="ARBA00022989"/>
    </source>
</evidence>
<feature type="transmembrane region" description="Helical" evidence="8">
    <location>
        <begin position="6"/>
        <end position="25"/>
    </location>
</feature>
<feature type="compositionally biased region" description="Basic and acidic residues" evidence="7">
    <location>
        <begin position="669"/>
        <end position="679"/>
    </location>
</feature>
<dbReference type="HOGENOM" id="CLU_005126_9_1_4"/>
<keyword evidence="4 8" id="KW-0812">Transmembrane</keyword>
<name>H3KH83_9BURK</name>
<feature type="domain" description="RCK N-terminal" evidence="10">
    <location>
        <begin position="430"/>
        <end position="541"/>
    </location>
</feature>
<accession>H3KH83</accession>
<feature type="compositionally biased region" description="Basic and acidic residues" evidence="7">
    <location>
        <begin position="623"/>
        <end position="634"/>
    </location>
</feature>
<comment type="caution">
    <text evidence="11">The sequence shown here is derived from an EMBL/GenBank/DDBJ whole genome shotgun (WGS) entry which is preliminary data.</text>
</comment>
<feature type="transmembrane region" description="Helical" evidence="8">
    <location>
        <begin position="283"/>
        <end position="302"/>
    </location>
</feature>
<evidence type="ECO:0000259" key="9">
    <source>
        <dbReference type="Pfam" id="PF00999"/>
    </source>
</evidence>
<dbReference type="OrthoDB" id="9781411at2"/>
<feature type="transmembrane region" description="Helical" evidence="8">
    <location>
        <begin position="151"/>
        <end position="174"/>
    </location>
</feature>
<evidence type="ECO:0000256" key="4">
    <source>
        <dbReference type="ARBA" id="ARBA00022692"/>
    </source>
</evidence>
<dbReference type="InterPro" id="IPR006153">
    <property type="entry name" value="Cation/H_exchanger_TM"/>
</dbReference>
<dbReference type="Pfam" id="PF00999">
    <property type="entry name" value="Na_H_Exchanger"/>
    <property type="match status" value="1"/>
</dbReference>
<dbReference type="PANTHER" id="PTHR42751:SF1">
    <property type="entry name" value="CATION_PROTON ANTIPORTER YBAL-RELATED"/>
    <property type="match status" value="1"/>
</dbReference>
<evidence type="ECO:0000259" key="10">
    <source>
        <dbReference type="Pfam" id="PF02254"/>
    </source>
</evidence>
<dbReference type="GO" id="GO:0016020">
    <property type="term" value="C:membrane"/>
    <property type="evidence" value="ECO:0007669"/>
    <property type="project" value="UniProtKB-SubCell"/>
</dbReference>
<comment type="similarity">
    <text evidence="2">Belongs to the monovalent cation:proton antiporter 2 (CPA2) transporter (TC 2.A.37) family.</text>
</comment>
<feature type="transmembrane region" description="Helical" evidence="8">
    <location>
        <begin position="118"/>
        <end position="139"/>
    </location>
</feature>
<dbReference type="InterPro" id="IPR003148">
    <property type="entry name" value="RCK_N"/>
</dbReference>
<dbReference type="PANTHER" id="PTHR42751">
    <property type="entry name" value="SODIUM/HYDROGEN EXCHANGER FAMILY/TRKA DOMAIN PROTEIN"/>
    <property type="match status" value="1"/>
</dbReference>
<dbReference type="Gene3D" id="3.40.50.720">
    <property type="entry name" value="NAD(P)-binding Rossmann-like Domain"/>
    <property type="match status" value="1"/>
</dbReference>
<dbReference type="PATRIC" id="fig|762967.3.peg.1671"/>
<feature type="transmembrane region" description="Helical" evidence="8">
    <location>
        <begin position="64"/>
        <end position="83"/>
    </location>
</feature>
<reference evidence="11 12" key="1">
    <citation type="submission" date="2011-11" db="EMBL/GenBank/DDBJ databases">
        <authorList>
            <person name="Weinstock G."/>
            <person name="Sodergren E."/>
            <person name="Clifton S."/>
            <person name="Fulton L."/>
            <person name="Fulton B."/>
            <person name="Courtney L."/>
            <person name="Fronick C."/>
            <person name="Harrison M."/>
            <person name="Strong C."/>
            <person name="Farmer C."/>
            <person name="Delahaunty K."/>
            <person name="Markovic C."/>
            <person name="Hall O."/>
            <person name="Minx P."/>
            <person name="Tomlinson C."/>
            <person name="Mitreva M."/>
            <person name="Hou S."/>
            <person name="Chen J."/>
            <person name="Wollam A."/>
            <person name="Pepin K.H."/>
            <person name="Johnson M."/>
            <person name="Bhonagiri V."/>
            <person name="Zhang X."/>
            <person name="Suruliraj S."/>
            <person name="Warren W."/>
            <person name="Chinwalla A."/>
            <person name="Mardis E.R."/>
            <person name="Wilson R.K."/>
        </authorList>
    </citation>
    <scope>NUCLEOTIDE SEQUENCE [LARGE SCALE GENOMIC DNA]</scope>
    <source>
        <strain evidence="11 12">YIT 11816</strain>
    </source>
</reference>
<dbReference type="Pfam" id="PF02254">
    <property type="entry name" value="TrkA_N"/>
    <property type="match status" value="1"/>
</dbReference>
<dbReference type="RefSeq" id="WP_008543380.1">
    <property type="nucleotide sequence ID" value="NZ_JH605010.1"/>
</dbReference>
<feature type="transmembrane region" description="Helical" evidence="8">
    <location>
        <begin position="34"/>
        <end position="52"/>
    </location>
</feature>
<evidence type="ECO:0000313" key="12">
    <source>
        <dbReference type="Proteomes" id="UP000004956"/>
    </source>
</evidence>
<keyword evidence="3" id="KW-0813">Transport</keyword>
<keyword evidence="6 8" id="KW-0472">Membrane</keyword>
<evidence type="ECO:0000256" key="8">
    <source>
        <dbReference type="SAM" id="Phobius"/>
    </source>
</evidence>
<feature type="compositionally biased region" description="Acidic residues" evidence="7">
    <location>
        <begin position="658"/>
        <end position="667"/>
    </location>
</feature>
<comment type="subcellular location">
    <subcellularLocation>
        <location evidence="1">Membrane</location>
        <topology evidence="1">Multi-pass membrane protein</topology>
    </subcellularLocation>
</comment>
<feature type="region of interest" description="Disordered" evidence="7">
    <location>
        <begin position="623"/>
        <end position="696"/>
    </location>
</feature>
<dbReference type="Proteomes" id="UP000004956">
    <property type="component" value="Unassembled WGS sequence"/>
</dbReference>
<evidence type="ECO:0000256" key="2">
    <source>
        <dbReference type="ARBA" id="ARBA00005551"/>
    </source>
</evidence>
<dbReference type="InterPro" id="IPR036291">
    <property type="entry name" value="NAD(P)-bd_dom_sf"/>
</dbReference>
<evidence type="ECO:0000256" key="7">
    <source>
        <dbReference type="SAM" id="MobiDB-lite"/>
    </source>
</evidence>
<feature type="transmembrane region" description="Helical" evidence="8">
    <location>
        <begin position="368"/>
        <end position="390"/>
    </location>
</feature>
<dbReference type="STRING" id="762967.HMPREF9440_02124"/>
<feature type="transmembrane region" description="Helical" evidence="8">
    <location>
        <begin position="186"/>
        <end position="208"/>
    </location>
</feature>
<organism evidence="11 12">
    <name type="scientific">Sutterella parvirubra YIT 11816</name>
    <dbReference type="NCBI Taxonomy" id="762967"/>
    <lineage>
        <taxon>Bacteria</taxon>
        <taxon>Pseudomonadati</taxon>
        <taxon>Pseudomonadota</taxon>
        <taxon>Betaproteobacteria</taxon>
        <taxon>Burkholderiales</taxon>
        <taxon>Sutterellaceae</taxon>
        <taxon>Sutterella</taxon>
    </lineage>
</organism>
<dbReference type="EMBL" id="AFBQ01000320">
    <property type="protein sequence ID" value="EHY30520.1"/>
    <property type="molecule type" value="Genomic_DNA"/>
</dbReference>
<feature type="transmembrane region" description="Helical" evidence="8">
    <location>
        <begin position="229"/>
        <end position="245"/>
    </location>
</feature>
<feature type="domain" description="Cation/H+ exchanger transmembrane" evidence="9">
    <location>
        <begin position="18"/>
        <end position="388"/>
    </location>
</feature>
<feature type="transmembrane region" description="Helical" evidence="8">
    <location>
        <begin position="90"/>
        <end position="112"/>
    </location>
</feature>
<keyword evidence="5 8" id="KW-1133">Transmembrane helix</keyword>
<dbReference type="GO" id="GO:0015297">
    <property type="term" value="F:antiporter activity"/>
    <property type="evidence" value="ECO:0007669"/>
    <property type="project" value="InterPro"/>
</dbReference>
<evidence type="ECO:0000256" key="3">
    <source>
        <dbReference type="ARBA" id="ARBA00022448"/>
    </source>
</evidence>
<evidence type="ECO:0000256" key="6">
    <source>
        <dbReference type="ARBA" id="ARBA00023136"/>
    </source>
</evidence>
<evidence type="ECO:0000313" key="11">
    <source>
        <dbReference type="EMBL" id="EHY30520.1"/>
    </source>
</evidence>
<protein>
    <submittedName>
        <fullName evidence="11">TrkA protein</fullName>
    </submittedName>
</protein>
<dbReference type="GO" id="GO:1902600">
    <property type="term" value="P:proton transmembrane transport"/>
    <property type="evidence" value="ECO:0007669"/>
    <property type="project" value="InterPro"/>
</dbReference>
<evidence type="ECO:0000256" key="1">
    <source>
        <dbReference type="ARBA" id="ARBA00004141"/>
    </source>
</evidence>
<gene>
    <name evidence="11" type="ORF">HMPREF9440_02124</name>
</gene>
<dbReference type="InterPro" id="IPR038770">
    <property type="entry name" value="Na+/solute_symporter_sf"/>
</dbReference>
<dbReference type="AlphaFoldDB" id="H3KH83"/>
<dbReference type="Gene3D" id="1.20.1530.20">
    <property type="match status" value="1"/>
</dbReference>